<feature type="binding site" evidence="17">
    <location>
        <position position="379"/>
    </location>
    <ligand>
        <name>(6S)-NADPHX</name>
        <dbReference type="ChEBI" id="CHEBI:64076"/>
    </ligand>
</feature>
<dbReference type="GO" id="GO:0046872">
    <property type="term" value="F:metal ion binding"/>
    <property type="evidence" value="ECO:0007669"/>
    <property type="project" value="UniProtKB-UniRule"/>
</dbReference>
<comment type="function">
    <text evidence="14 19">Bifunctional enzyme that catalyzes the epimerization of the S- and R-forms of NAD(P)HX and the dehydration of the S-form of NAD(P)HX at the expense of ADP, which is converted to AMP. This allows the repair of both epimers of NAD(P)HX, a damaged form of NAD(P)H that is a result of enzymatic or heat-dependent hydration.</text>
</comment>
<proteinExistence type="inferred from homology"/>
<comment type="similarity">
    <text evidence="4 19">In the C-terminal section; belongs to the NnrD/CARKD family.</text>
</comment>
<dbReference type="RefSeq" id="WP_188569273.1">
    <property type="nucleotide sequence ID" value="NZ_BMED01000008.1"/>
</dbReference>
<dbReference type="EMBL" id="BMED01000008">
    <property type="protein sequence ID" value="GGC99701.1"/>
    <property type="molecule type" value="Genomic_DNA"/>
</dbReference>
<comment type="function">
    <text evidence="18">Catalyzes the epimerization of the S- and R-forms of NAD(P)HX, a damaged form of NAD(P)H that is a result of enzymatic or heat-dependent hydration. This is a prerequisite for the S-specific NAD(P)H-hydrate dehydratase to allow the repair of both epimers of NAD(P)HX.</text>
</comment>
<comment type="similarity">
    <text evidence="17">Belongs to the NnrD/CARKD family.</text>
</comment>
<evidence type="ECO:0000256" key="6">
    <source>
        <dbReference type="ARBA" id="ARBA00022741"/>
    </source>
</evidence>
<dbReference type="NCBIfam" id="TIGR00197">
    <property type="entry name" value="yjeF_nterm"/>
    <property type="match status" value="1"/>
</dbReference>
<evidence type="ECO:0000256" key="2">
    <source>
        <dbReference type="ARBA" id="ARBA00000909"/>
    </source>
</evidence>
<dbReference type="InterPro" id="IPR029056">
    <property type="entry name" value="Ribokinase-like"/>
</dbReference>
<keyword evidence="12 17" id="KW-0456">Lyase</keyword>
<keyword evidence="10 17" id="KW-0520">NAD</keyword>
<comment type="catalytic activity">
    <reaction evidence="2 18 19">
        <text>(6R)-NADPHX = (6S)-NADPHX</text>
        <dbReference type="Rhea" id="RHEA:32227"/>
        <dbReference type="ChEBI" id="CHEBI:64076"/>
        <dbReference type="ChEBI" id="CHEBI:64077"/>
        <dbReference type="EC" id="5.1.99.6"/>
    </reaction>
</comment>
<evidence type="ECO:0000256" key="15">
    <source>
        <dbReference type="ARBA" id="ARBA00048238"/>
    </source>
</evidence>
<dbReference type="PROSITE" id="PS51383">
    <property type="entry name" value="YJEF_C_3"/>
    <property type="match status" value="1"/>
</dbReference>
<dbReference type="InterPro" id="IPR004443">
    <property type="entry name" value="YjeF_N_dom"/>
</dbReference>
<dbReference type="Pfam" id="PF01256">
    <property type="entry name" value="Carb_kinase"/>
    <property type="match status" value="1"/>
</dbReference>
<feature type="binding site" evidence="17">
    <location>
        <begin position="416"/>
        <end position="420"/>
    </location>
    <ligand>
        <name>AMP</name>
        <dbReference type="ChEBI" id="CHEBI:456215"/>
    </ligand>
</feature>
<keyword evidence="6 17" id="KW-0547">Nucleotide-binding</keyword>
<feature type="binding site" evidence="17">
    <location>
        <position position="272"/>
    </location>
    <ligand>
        <name>(6S)-NADPHX</name>
        <dbReference type="ChEBI" id="CHEBI:64076"/>
    </ligand>
</feature>
<comment type="caution">
    <text evidence="22">The sequence shown here is derived from an EMBL/GenBank/DDBJ whole genome shotgun (WGS) entry which is preliminary data.</text>
</comment>
<dbReference type="Proteomes" id="UP000637423">
    <property type="component" value="Unassembled WGS sequence"/>
</dbReference>
<evidence type="ECO:0000259" key="20">
    <source>
        <dbReference type="PROSITE" id="PS51383"/>
    </source>
</evidence>
<comment type="catalytic activity">
    <reaction evidence="1 18 19">
        <text>(6R)-NADHX = (6S)-NADHX</text>
        <dbReference type="Rhea" id="RHEA:32215"/>
        <dbReference type="ChEBI" id="CHEBI:64074"/>
        <dbReference type="ChEBI" id="CHEBI:64075"/>
        <dbReference type="EC" id="5.1.99.6"/>
    </reaction>
</comment>
<comment type="similarity">
    <text evidence="3 19">In the N-terminal section; belongs to the NnrE/AIBP family.</text>
</comment>
<feature type="binding site" evidence="17">
    <location>
        <position position="446"/>
    </location>
    <ligand>
        <name>(6S)-NADPHX</name>
        <dbReference type="ChEBI" id="CHEBI:64076"/>
    </ligand>
</feature>
<dbReference type="InterPro" id="IPR030677">
    <property type="entry name" value="Nnr"/>
</dbReference>
<dbReference type="GO" id="GO:0005524">
    <property type="term" value="F:ATP binding"/>
    <property type="evidence" value="ECO:0007669"/>
    <property type="project" value="UniProtKB-UniRule"/>
</dbReference>
<comment type="function">
    <text evidence="17">Catalyzes the dehydration of the S-form of NAD(P)HX at the expense of ADP, which is converted to AMP. Together with NAD(P)HX epimerase, which catalyzes the epimerization of the S- and R-forms, the enzyme allows the repair of both epimers of NAD(P)HX, a damaged form of NAD(P)H that is a result of enzymatic or heat-dependent hydration.</text>
</comment>
<evidence type="ECO:0000256" key="14">
    <source>
        <dbReference type="ARBA" id="ARBA00025153"/>
    </source>
</evidence>
<evidence type="ECO:0000256" key="9">
    <source>
        <dbReference type="ARBA" id="ARBA00022958"/>
    </source>
</evidence>
<dbReference type="EC" id="5.1.99.6" evidence="19"/>
<dbReference type="HAMAP" id="MF_01966">
    <property type="entry name" value="NADHX_epimerase"/>
    <property type="match status" value="1"/>
</dbReference>
<dbReference type="PANTHER" id="PTHR12592">
    <property type="entry name" value="ATP-DEPENDENT (S)-NAD(P)H-HYDRATE DEHYDRATASE FAMILY MEMBER"/>
    <property type="match status" value="1"/>
</dbReference>
<reference evidence="22" key="1">
    <citation type="journal article" date="2014" name="Int. J. Syst. Evol. Microbiol.">
        <title>Complete genome sequence of Corynebacterium casei LMG S-19264T (=DSM 44701T), isolated from a smear-ripened cheese.</title>
        <authorList>
            <consortium name="US DOE Joint Genome Institute (JGI-PGF)"/>
            <person name="Walter F."/>
            <person name="Albersmeier A."/>
            <person name="Kalinowski J."/>
            <person name="Ruckert C."/>
        </authorList>
    </citation>
    <scope>NUCLEOTIDE SEQUENCE</scope>
    <source>
        <strain evidence="22">CGMCC 1.10998</strain>
    </source>
</reference>
<evidence type="ECO:0000256" key="17">
    <source>
        <dbReference type="HAMAP-Rule" id="MF_01965"/>
    </source>
</evidence>
<keyword evidence="8 17" id="KW-0521">NADP</keyword>
<dbReference type="PROSITE" id="PS51385">
    <property type="entry name" value="YJEF_N"/>
    <property type="match status" value="1"/>
</dbReference>
<feature type="binding site" evidence="18">
    <location>
        <position position="172"/>
    </location>
    <ligand>
        <name>K(+)</name>
        <dbReference type="ChEBI" id="CHEBI:29103"/>
    </ligand>
</feature>
<comment type="similarity">
    <text evidence="18">Belongs to the NnrE/AIBP family.</text>
</comment>
<gene>
    <name evidence="17" type="primary">nnrD</name>
    <name evidence="18" type="synonym">nnrE</name>
    <name evidence="22" type="ORF">GCM10011396_54020</name>
</gene>
<protein>
    <recommendedName>
        <fullName evidence="19">Bifunctional NAD(P)H-hydrate repair enzyme</fullName>
    </recommendedName>
    <alternativeName>
        <fullName evidence="19">Nicotinamide nucleotide repair protein</fullName>
    </alternativeName>
    <domain>
        <recommendedName>
            <fullName evidence="19">ADP-dependent (S)-NAD(P)H-hydrate dehydratase</fullName>
            <ecNumber evidence="19">4.2.1.136</ecNumber>
        </recommendedName>
        <alternativeName>
            <fullName evidence="19">ADP-dependent NAD(P)HX dehydratase</fullName>
        </alternativeName>
    </domain>
    <domain>
        <recommendedName>
            <fullName evidence="19">NAD(P)H-hydrate epimerase</fullName>
            <ecNumber evidence="19">5.1.99.6</ecNumber>
        </recommendedName>
    </domain>
</protein>
<evidence type="ECO:0000256" key="11">
    <source>
        <dbReference type="ARBA" id="ARBA00023235"/>
    </source>
</evidence>
<feature type="binding site" evidence="18">
    <location>
        <begin position="65"/>
        <end position="69"/>
    </location>
    <ligand>
        <name>(6S)-NADPHX</name>
        <dbReference type="ChEBI" id="CHEBI:64076"/>
    </ligand>
</feature>
<dbReference type="PIRSF" id="PIRSF017184">
    <property type="entry name" value="Nnr"/>
    <property type="match status" value="1"/>
</dbReference>
<evidence type="ECO:0000256" key="12">
    <source>
        <dbReference type="ARBA" id="ARBA00023239"/>
    </source>
</evidence>
<dbReference type="GO" id="GO:0046496">
    <property type="term" value="P:nicotinamide nucleotide metabolic process"/>
    <property type="evidence" value="ECO:0007669"/>
    <property type="project" value="UniProtKB-UniRule"/>
</dbReference>
<dbReference type="InterPro" id="IPR036652">
    <property type="entry name" value="YjeF_N_dom_sf"/>
</dbReference>
<dbReference type="SUPFAM" id="SSF53613">
    <property type="entry name" value="Ribokinase-like"/>
    <property type="match status" value="1"/>
</dbReference>
<keyword evidence="9 18" id="KW-0630">Potassium</keyword>
<dbReference type="Pfam" id="PF03853">
    <property type="entry name" value="YjeF_N"/>
    <property type="match status" value="1"/>
</dbReference>
<feature type="binding site" evidence="18">
    <location>
        <begin position="136"/>
        <end position="142"/>
    </location>
    <ligand>
        <name>(6S)-NADPHX</name>
        <dbReference type="ChEBI" id="CHEBI:64076"/>
    </ligand>
</feature>
<evidence type="ECO:0000256" key="10">
    <source>
        <dbReference type="ARBA" id="ARBA00023027"/>
    </source>
</evidence>
<evidence type="ECO:0000256" key="16">
    <source>
        <dbReference type="ARBA" id="ARBA00049209"/>
    </source>
</evidence>
<dbReference type="HAMAP" id="MF_01965">
    <property type="entry name" value="NADHX_dehydratase"/>
    <property type="match status" value="1"/>
</dbReference>
<feature type="domain" description="YjeF C-terminal" evidence="20">
    <location>
        <begin position="237"/>
        <end position="506"/>
    </location>
</feature>
<comment type="subunit">
    <text evidence="17">Homotetramer.</text>
</comment>
<evidence type="ECO:0000259" key="21">
    <source>
        <dbReference type="PROSITE" id="PS51385"/>
    </source>
</evidence>
<organism evidence="22 23">
    <name type="scientific">Undibacterium terreum</name>
    <dbReference type="NCBI Taxonomy" id="1224302"/>
    <lineage>
        <taxon>Bacteria</taxon>
        <taxon>Pseudomonadati</taxon>
        <taxon>Pseudomonadota</taxon>
        <taxon>Betaproteobacteria</taxon>
        <taxon>Burkholderiales</taxon>
        <taxon>Oxalobacteraceae</taxon>
        <taxon>Undibacterium</taxon>
    </lineage>
</organism>
<keyword evidence="7 17" id="KW-0067">ATP-binding</keyword>
<keyword evidence="11 18" id="KW-0413">Isomerase</keyword>
<evidence type="ECO:0000256" key="4">
    <source>
        <dbReference type="ARBA" id="ARBA00009524"/>
    </source>
</evidence>
<comment type="catalytic activity">
    <reaction evidence="15 17 19">
        <text>(6S)-NADHX + ADP = AMP + phosphate + NADH + H(+)</text>
        <dbReference type="Rhea" id="RHEA:32223"/>
        <dbReference type="ChEBI" id="CHEBI:15378"/>
        <dbReference type="ChEBI" id="CHEBI:43474"/>
        <dbReference type="ChEBI" id="CHEBI:57945"/>
        <dbReference type="ChEBI" id="CHEBI:64074"/>
        <dbReference type="ChEBI" id="CHEBI:456215"/>
        <dbReference type="ChEBI" id="CHEBI:456216"/>
        <dbReference type="EC" id="4.2.1.136"/>
    </reaction>
</comment>
<evidence type="ECO:0000256" key="13">
    <source>
        <dbReference type="ARBA" id="ARBA00023268"/>
    </source>
</evidence>
<evidence type="ECO:0000256" key="18">
    <source>
        <dbReference type="HAMAP-Rule" id="MF_01966"/>
    </source>
</evidence>
<feature type="binding site" evidence="18">
    <location>
        <position position="169"/>
    </location>
    <ligand>
        <name>(6S)-NADPHX</name>
        <dbReference type="ChEBI" id="CHEBI:64076"/>
    </ligand>
</feature>
<dbReference type="GO" id="GO:0052856">
    <property type="term" value="F:NAD(P)HX epimerase activity"/>
    <property type="evidence" value="ECO:0007669"/>
    <property type="project" value="UniProtKB-UniRule"/>
</dbReference>
<keyword evidence="13" id="KW-0511">Multifunctional enzyme</keyword>
<feature type="domain" description="YjeF N-terminal" evidence="21">
    <location>
        <begin position="18"/>
        <end position="229"/>
    </location>
</feature>
<feature type="binding site" evidence="18">
    <location>
        <position position="66"/>
    </location>
    <ligand>
        <name>K(+)</name>
        <dbReference type="ChEBI" id="CHEBI:29103"/>
    </ligand>
</feature>
<keyword evidence="5 18" id="KW-0479">Metal-binding</keyword>
<reference evidence="22" key="2">
    <citation type="submission" date="2020-09" db="EMBL/GenBank/DDBJ databases">
        <authorList>
            <person name="Sun Q."/>
            <person name="Zhou Y."/>
        </authorList>
    </citation>
    <scope>NUCLEOTIDE SEQUENCE</scope>
    <source>
        <strain evidence="22">CGMCC 1.10998</strain>
    </source>
</reference>
<feature type="binding site" evidence="17">
    <location>
        <position position="326"/>
    </location>
    <ligand>
        <name>(6S)-NADPHX</name>
        <dbReference type="ChEBI" id="CHEBI:64076"/>
    </ligand>
</feature>
<comment type="catalytic activity">
    <reaction evidence="16 17 19">
        <text>(6S)-NADPHX + ADP = AMP + phosphate + NADPH + H(+)</text>
        <dbReference type="Rhea" id="RHEA:32235"/>
        <dbReference type="ChEBI" id="CHEBI:15378"/>
        <dbReference type="ChEBI" id="CHEBI:43474"/>
        <dbReference type="ChEBI" id="CHEBI:57783"/>
        <dbReference type="ChEBI" id="CHEBI:64076"/>
        <dbReference type="ChEBI" id="CHEBI:456215"/>
        <dbReference type="ChEBI" id="CHEBI:456216"/>
        <dbReference type="EC" id="4.2.1.136"/>
    </reaction>
</comment>
<dbReference type="GO" id="GO:0052855">
    <property type="term" value="F:ADP-dependent NAD(P)H-hydrate dehydratase activity"/>
    <property type="evidence" value="ECO:0007669"/>
    <property type="project" value="UniProtKB-UniRule"/>
</dbReference>
<evidence type="ECO:0000313" key="23">
    <source>
        <dbReference type="Proteomes" id="UP000637423"/>
    </source>
</evidence>
<evidence type="ECO:0000256" key="8">
    <source>
        <dbReference type="ARBA" id="ARBA00022857"/>
    </source>
</evidence>
<dbReference type="Gene3D" id="3.40.50.10260">
    <property type="entry name" value="YjeF N-terminal domain"/>
    <property type="match status" value="1"/>
</dbReference>
<evidence type="ECO:0000256" key="1">
    <source>
        <dbReference type="ARBA" id="ARBA00000013"/>
    </source>
</evidence>
<name>A0A916V0M1_9BURK</name>
<dbReference type="InterPro" id="IPR000631">
    <property type="entry name" value="CARKD"/>
</dbReference>
<dbReference type="PANTHER" id="PTHR12592:SF0">
    <property type="entry name" value="ATP-DEPENDENT (S)-NAD(P)H-HYDRATE DEHYDRATASE"/>
    <property type="match status" value="1"/>
</dbReference>
<evidence type="ECO:0000256" key="19">
    <source>
        <dbReference type="PIRNR" id="PIRNR017184"/>
    </source>
</evidence>
<feature type="binding site" evidence="18">
    <location>
        <position position="132"/>
    </location>
    <ligand>
        <name>K(+)</name>
        <dbReference type="ChEBI" id="CHEBI:29103"/>
    </ligand>
</feature>
<dbReference type="EC" id="4.2.1.136" evidence="19"/>
<comment type="cofactor">
    <cofactor evidence="17">
        <name>Mg(2+)</name>
        <dbReference type="ChEBI" id="CHEBI:18420"/>
    </cofactor>
</comment>
<feature type="binding site" evidence="17">
    <location>
        <position position="445"/>
    </location>
    <ligand>
        <name>AMP</name>
        <dbReference type="ChEBI" id="CHEBI:456215"/>
    </ligand>
</feature>
<sequence length="517" mass="53781">MASKSFLSKNALYSVQQIRAMENAATSTLPPETLMRRAGVASAAYAKLLLKGASANVLVIAGPGNNGGDALETAHLLADDGYAVSVMLCGDITQFSADAQQCYRRALSSKVQFFGPDYLNEARPEQWALAIDGLFGIGLSRPVSGGFYAVVERLNKLSALYRIPVLSLDVPSGLDADTGQVVGQQGIAVHATHTLTFIGNKPGLHTGAGKDYAGEVEVADLAIDQQLRQLPKAQLSNQLMFSSILKPRPHNSHKGRYGDVLILGGAPGMAGAAVLAARAAAHCGAGRVFTGFIAEPPVYDSQNPELMFRRAADADFSADAVVIGPGLGQSTAAKQLLYKALQQAAKLVIDADALNLIAVDSGLQGLLSKRSGATVLTPHPLEAARLLEISGLEVQADRLHAARTLAQRFSATVILKGSGTVIADKEGYVFINHTGNPALATAGTGDILAGICGTLLVREAPAIDVAGLAACLHGQAADRLVEHGIGPVGITSGELIHAVRECLNEMLADSSGLVDAY</sequence>
<evidence type="ECO:0000256" key="5">
    <source>
        <dbReference type="ARBA" id="ARBA00022723"/>
    </source>
</evidence>
<dbReference type="Gene3D" id="3.40.1190.20">
    <property type="match status" value="1"/>
</dbReference>
<comment type="caution">
    <text evidence="18">Lacks conserved residue(s) required for the propagation of feature annotation.</text>
</comment>
<evidence type="ECO:0000256" key="7">
    <source>
        <dbReference type="ARBA" id="ARBA00022840"/>
    </source>
</evidence>
<dbReference type="CDD" id="cd01171">
    <property type="entry name" value="YXKO-related"/>
    <property type="match status" value="1"/>
</dbReference>
<evidence type="ECO:0000256" key="3">
    <source>
        <dbReference type="ARBA" id="ARBA00006001"/>
    </source>
</evidence>
<evidence type="ECO:0000313" key="22">
    <source>
        <dbReference type="EMBL" id="GGC99701.1"/>
    </source>
</evidence>
<accession>A0A916V0M1</accession>
<keyword evidence="23" id="KW-1185">Reference proteome</keyword>
<comment type="cofactor">
    <cofactor evidence="18 19">
        <name>K(+)</name>
        <dbReference type="ChEBI" id="CHEBI:29103"/>
    </cofactor>
    <text evidence="18 19">Binds 1 potassium ion per subunit.</text>
</comment>
<dbReference type="AlphaFoldDB" id="A0A916V0M1"/>
<dbReference type="SUPFAM" id="SSF64153">
    <property type="entry name" value="YjeF N-terminal domain-like"/>
    <property type="match status" value="1"/>
</dbReference>
<dbReference type="NCBIfam" id="TIGR00196">
    <property type="entry name" value="yjeF_cterm"/>
    <property type="match status" value="1"/>
</dbReference>
<dbReference type="GO" id="GO:0110051">
    <property type="term" value="P:metabolite repair"/>
    <property type="evidence" value="ECO:0007669"/>
    <property type="project" value="TreeGrafter"/>
</dbReference>